<keyword evidence="2" id="KW-0804">Transcription</keyword>
<protein>
    <submittedName>
        <fullName evidence="5">Uncharacterized protein</fullName>
    </submittedName>
</protein>
<dbReference type="AlphaFoldDB" id="A0A818S9Q7"/>
<evidence type="ECO:0000313" key="7">
    <source>
        <dbReference type="Proteomes" id="UP000663865"/>
    </source>
</evidence>
<dbReference type="EMBL" id="CAJOBS010000897">
    <property type="protein sequence ID" value="CAF4657508.1"/>
    <property type="molecule type" value="Genomic_DNA"/>
</dbReference>
<keyword evidence="3" id="KW-0675">Receptor</keyword>
<feature type="transmembrane region" description="Helical" evidence="4">
    <location>
        <begin position="86"/>
        <end position="105"/>
    </location>
</feature>
<evidence type="ECO:0000256" key="4">
    <source>
        <dbReference type="SAM" id="Phobius"/>
    </source>
</evidence>
<evidence type="ECO:0000313" key="5">
    <source>
        <dbReference type="EMBL" id="CAF3666534.1"/>
    </source>
</evidence>
<keyword evidence="4" id="KW-1133">Transmembrane helix</keyword>
<keyword evidence="4" id="KW-0472">Membrane</keyword>
<dbReference type="Proteomes" id="UP000663838">
    <property type="component" value="Unassembled WGS sequence"/>
</dbReference>
<evidence type="ECO:0000256" key="1">
    <source>
        <dbReference type="ARBA" id="ARBA00023015"/>
    </source>
</evidence>
<dbReference type="Proteomes" id="UP000663865">
    <property type="component" value="Unassembled WGS sequence"/>
</dbReference>
<gene>
    <name evidence="5" type="ORF">KIK155_LOCUS24379</name>
    <name evidence="6" type="ORF">TOA249_LOCUS14466</name>
</gene>
<proteinExistence type="predicted"/>
<comment type="caution">
    <text evidence="5">The sequence shown here is derived from an EMBL/GenBank/DDBJ whole genome shotgun (WGS) entry which is preliminary data.</text>
</comment>
<name>A0A818S9Q7_9BILA</name>
<dbReference type="InterPro" id="IPR035500">
    <property type="entry name" value="NHR-like_dom_sf"/>
</dbReference>
<sequence length="139" mass="16546">MQLLLNEMAPVYQTFVQFLKFIPEFNNIIIDDKIRLLRNHFGVVTNINEYFMFSVIPHNLIMTFTNVFGTDITNGIFKRNKLIDQFIFDPILLKLVLVILVIYNTNNRNLHYIDMKVLYSDSLSIYAAQNVYYVELLWR</sequence>
<evidence type="ECO:0000256" key="3">
    <source>
        <dbReference type="ARBA" id="ARBA00023170"/>
    </source>
</evidence>
<dbReference type="EMBL" id="CAJNYV010004341">
    <property type="protein sequence ID" value="CAF3666534.1"/>
    <property type="molecule type" value="Genomic_DNA"/>
</dbReference>
<evidence type="ECO:0000256" key="2">
    <source>
        <dbReference type="ARBA" id="ARBA00023163"/>
    </source>
</evidence>
<keyword evidence="4" id="KW-0812">Transmembrane</keyword>
<keyword evidence="1" id="KW-0805">Transcription regulation</keyword>
<organism evidence="5 7">
    <name type="scientific">Rotaria socialis</name>
    <dbReference type="NCBI Taxonomy" id="392032"/>
    <lineage>
        <taxon>Eukaryota</taxon>
        <taxon>Metazoa</taxon>
        <taxon>Spiralia</taxon>
        <taxon>Gnathifera</taxon>
        <taxon>Rotifera</taxon>
        <taxon>Eurotatoria</taxon>
        <taxon>Bdelloidea</taxon>
        <taxon>Philodinida</taxon>
        <taxon>Philodinidae</taxon>
        <taxon>Rotaria</taxon>
    </lineage>
</organism>
<dbReference type="Gene3D" id="1.10.565.10">
    <property type="entry name" value="Retinoid X Receptor"/>
    <property type="match status" value="1"/>
</dbReference>
<reference evidence="5" key="1">
    <citation type="submission" date="2021-02" db="EMBL/GenBank/DDBJ databases">
        <authorList>
            <person name="Nowell W R."/>
        </authorList>
    </citation>
    <scope>NUCLEOTIDE SEQUENCE</scope>
</reference>
<evidence type="ECO:0000313" key="6">
    <source>
        <dbReference type="EMBL" id="CAF4657508.1"/>
    </source>
</evidence>
<dbReference type="SUPFAM" id="SSF48508">
    <property type="entry name" value="Nuclear receptor ligand-binding domain"/>
    <property type="match status" value="1"/>
</dbReference>
<accession>A0A818S9Q7</accession>